<dbReference type="PANTHER" id="PTHR30460">
    <property type="entry name" value="MODERATE CONDUCTANCE MECHANOSENSITIVE CHANNEL YBIO"/>
    <property type="match status" value="1"/>
</dbReference>
<feature type="transmembrane region" description="Helical" evidence="7">
    <location>
        <begin position="146"/>
        <end position="168"/>
    </location>
</feature>
<feature type="transmembrane region" description="Helical" evidence="7">
    <location>
        <begin position="120"/>
        <end position="140"/>
    </location>
</feature>
<dbReference type="SUPFAM" id="SSF82689">
    <property type="entry name" value="Mechanosensitive channel protein MscS (YggB), C-terminal domain"/>
    <property type="match status" value="1"/>
</dbReference>
<dbReference type="STRING" id="1224163.B841_10395"/>
<evidence type="ECO:0000256" key="7">
    <source>
        <dbReference type="SAM" id="Phobius"/>
    </source>
</evidence>
<dbReference type="InterPro" id="IPR023408">
    <property type="entry name" value="MscS_beta-dom_sf"/>
</dbReference>
<feature type="transmembrane region" description="Helical" evidence="7">
    <location>
        <begin position="40"/>
        <end position="61"/>
    </location>
</feature>
<evidence type="ECO:0000313" key="10">
    <source>
        <dbReference type="EMBL" id="AGS35551.1"/>
    </source>
</evidence>
<evidence type="ECO:0000256" key="4">
    <source>
        <dbReference type="ARBA" id="ARBA00022692"/>
    </source>
</evidence>
<dbReference type="InterPro" id="IPR049142">
    <property type="entry name" value="MS_channel_1st"/>
</dbReference>
<keyword evidence="3" id="KW-1003">Cell membrane</keyword>
<comment type="similarity">
    <text evidence="2">Belongs to the MscS (TC 1.A.23) family.</text>
</comment>
<dbReference type="Pfam" id="PF21088">
    <property type="entry name" value="MS_channel_1st"/>
    <property type="match status" value="1"/>
</dbReference>
<keyword evidence="4 7" id="KW-0812">Transmembrane</keyword>
<dbReference type="GO" id="GO:0005886">
    <property type="term" value="C:plasma membrane"/>
    <property type="evidence" value="ECO:0007669"/>
    <property type="project" value="UniProtKB-SubCell"/>
</dbReference>
<keyword evidence="5 7" id="KW-1133">Transmembrane helix</keyword>
<protein>
    <recommendedName>
        <fullName evidence="12">Small-conductance mechanosensitive channel</fullName>
    </recommendedName>
</protein>
<dbReference type="AlphaFoldDB" id="S5TL09"/>
<dbReference type="InterPro" id="IPR045276">
    <property type="entry name" value="YbiO_bact"/>
</dbReference>
<evidence type="ECO:0000256" key="2">
    <source>
        <dbReference type="ARBA" id="ARBA00008017"/>
    </source>
</evidence>
<dbReference type="PANTHER" id="PTHR30460:SF0">
    <property type="entry name" value="MODERATE CONDUCTANCE MECHANOSENSITIVE CHANNEL YBIO"/>
    <property type="match status" value="1"/>
</dbReference>
<evidence type="ECO:0000313" key="11">
    <source>
        <dbReference type="Proteomes" id="UP000015388"/>
    </source>
</evidence>
<dbReference type="SUPFAM" id="SSF82861">
    <property type="entry name" value="Mechanosensitive channel protein MscS (YggB), transmembrane region"/>
    <property type="match status" value="1"/>
</dbReference>
<dbReference type="GO" id="GO:0008381">
    <property type="term" value="F:mechanosensitive monoatomic ion channel activity"/>
    <property type="evidence" value="ECO:0007669"/>
    <property type="project" value="InterPro"/>
</dbReference>
<evidence type="ECO:0000259" key="9">
    <source>
        <dbReference type="Pfam" id="PF21088"/>
    </source>
</evidence>
<dbReference type="eggNOG" id="COG0668">
    <property type="taxonomic scope" value="Bacteria"/>
</dbReference>
<keyword evidence="6 7" id="KW-0472">Membrane</keyword>
<feature type="domain" description="Mechanosensitive ion channel MscS" evidence="8">
    <location>
        <begin position="167"/>
        <end position="231"/>
    </location>
</feature>
<feature type="domain" description="Mechanosensitive ion channel transmembrane helices 2/3" evidence="9">
    <location>
        <begin position="126"/>
        <end position="165"/>
    </location>
</feature>
<name>S5TL09_9CORY</name>
<dbReference type="SUPFAM" id="SSF50182">
    <property type="entry name" value="Sm-like ribonucleoproteins"/>
    <property type="match status" value="1"/>
</dbReference>
<evidence type="ECO:0000259" key="8">
    <source>
        <dbReference type="Pfam" id="PF00924"/>
    </source>
</evidence>
<evidence type="ECO:0008006" key="12">
    <source>
        <dbReference type="Google" id="ProtNLM"/>
    </source>
</evidence>
<dbReference type="InterPro" id="IPR006685">
    <property type="entry name" value="MscS_channel_2nd"/>
</dbReference>
<dbReference type="FunFam" id="2.30.30.60:FF:000001">
    <property type="entry name" value="MscS Mechanosensitive ion channel"/>
    <property type="match status" value="1"/>
</dbReference>
<dbReference type="Gene3D" id="3.30.70.100">
    <property type="match status" value="1"/>
</dbReference>
<dbReference type="KEGG" id="cmd:B841_10395"/>
<organism evidence="10 11">
    <name type="scientific">Corynebacterium maris DSM 45190</name>
    <dbReference type="NCBI Taxonomy" id="1224163"/>
    <lineage>
        <taxon>Bacteria</taxon>
        <taxon>Bacillati</taxon>
        <taxon>Actinomycetota</taxon>
        <taxon>Actinomycetes</taxon>
        <taxon>Mycobacteriales</taxon>
        <taxon>Corynebacteriaceae</taxon>
        <taxon>Corynebacterium</taxon>
    </lineage>
</organism>
<dbReference type="RefSeq" id="WP_020935484.1">
    <property type="nucleotide sequence ID" value="NC_021915.1"/>
</dbReference>
<reference evidence="10 11" key="1">
    <citation type="submission" date="2012-11" db="EMBL/GenBank/DDBJ databases">
        <title>The complete genome sequence of Corynebacterium maris Coryn-1 (=DSM 45190).</title>
        <authorList>
            <person name="Schaffert L."/>
            <person name="Albersmeier A."/>
            <person name="Kalinowski J."/>
            <person name="Ruckert C."/>
        </authorList>
    </citation>
    <scope>NUCLEOTIDE SEQUENCE [LARGE SCALE GENOMIC DNA]</scope>
    <source>
        <strain evidence="11">Coryn-1</strain>
    </source>
</reference>
<evidence type="ECO:0000256" key="1">
    <source>
        <dbReference type="ARBA" id="ARBA00004651"/>
    </source>
</evidence>
<dbReference type="Pfam" id="PF00924">
    <property type="entry name" value="MS_channel_2nd"/>
    <property type="match status" value="1"/>
</dbReference>
<dbReference type="Gene3D" id="2.30.30.60">
    <property type="match status" value="1"/>
</dbReference>
<dbReference type="OrthoDB" id="4638917at2"/>
<keyword evidence="11" id="KW-1185">Reference proteome</keyword>
<dbReference type="InterPro" id="IPR011014">
    <property type="entry name" value="MscS_channel_TM-2"/>
</dbReference>
<evidence type="ECO:0000256" key="5">
    <source>
        <dbReference type="ARBA" id="ARBA00022989"/>
    </source>
</evidence>
<dbReference type="InterPro" id="IPR011066">
    <property type="entry name" value="MscS_channel_C_sf"/>
</dbReference>
<sequence>MTFQPRLLAQESPDQTPQTPEEAVDAVTTWWDNPATQEWLIQKPITILIILIVAVIAHWALRRLVDRLANKNIAAGGRPLKISRAFGRRGGEEEDVDDQVRAMRDSQEQRRQSRVRTLAGVFKSAIAIVIWSFAVLAILSEIGVNIAPLIASAGVVGVALGFGAQSLVKDFLSGIFMLMEDQYGVGDTIDAGDGIIGDVEDISLRITTIRDIDGTLWYVRNGEILRVGNLSDEYAIARIQIPVGLSNDTEEAWNVILDTARATAQEASIRNVILEEPMMNGVTAVEPDHISYRVSVKTLPGEQWGVQRLIQAKIVDALRDNDVTMPYPHGIGAVGPADYRQAQGE</sequence>
<proteinExistence type="inferred from homology"/>
<dbReference type="HOGENOM" id="CLU_037945_8_1_11"/>
<comment type="subcellular location">
    <subcellularLocation>
        <location evidence="1">Cell membrane</location>
        <topology evidence="1">Multi-pass membrane protein</topology>
    </subcellularLocation>
</comment>
<dbReference type="PATRIC" id="fig|1224163.3.peg.2097"/>
<evidence type="ECO:0000256" key="6">
    <source>
        <dbReference type="ARBA" id="ARBA00023136"/>
    </source>
</evidence>
<dbReference type="Proteomes" id="UP000015388">
    <property type="component" value="Chromosome"/>
</dbReference>
<dbReference type="EMBL" id="CP003924">
    <property type="protein sequence ID" value="AGS35551.1"/>
    <property type="molecule type" value="Genomic_DNA"/>
</dbReference>
<dbReference type="Gene3D" id="1.10.287.1260">
    <property type="match status" value="1"/>
</dbReference>
<evidence type="ECO:0000256" key="3">
    <source>
        <dbReference type="ARBA" id="ARBA00022475"/>
    </source>
</evidence>
<accession>S5TL09</accession>
<gene>
    <name evidence="10" type="ORF">B841_10395</name>
</gene>
<dbReference type="InterPro" id="IPR010920">
    <property type="entry name" value="LSM_dom_sf"/>
</dbReference>